<dbReference type="SUPFAM" id="SSF46785">
    <property type="entry name" value="Winged helix' DNA-binding domain"/>
    <property type="match status" value="1"/>
</dbReference>
<keyword evidence="2" id="KW-1133">Transmembrane helix</keyword>
<keyword evidence="2" id="KW-0812">Transmembrane</keyword>
<evidence type="ECO:0000259" key="3">
    <source>
        <dbReference type="Pfam" id="PF24034"/>
    </source>
</evidence>
<dbReference type="InterPro" id="IPR036388">
    <property type="entry name" value="WH-like_DNA-bd_sf"/>
</dbReference>
<feature type="domain" description="DUF7343" evidence="3">
    <location>
        <begin position="279"/>
        <end position="338"/>
    </location>
</feature>
<keyword evidence="5" id="KW-1185">Reference proteome</keyword>
<dbReference type="AlphaFoldDB" id="A0A2A2HRJ9"/>
<feature type="compositionally biased region" description="Basic and acidic residues" evidence="1">
    <location>
        <begin position="257"/>
        <end position="276"/>
    </location>
</feature>
<evidence type="ECO:0000256" key="1">
    <source>
        <dbReference type="SAM" id="MobiDB-lite"/>
    </source>
</evidence>
<keyword evidence="2" id="KW-0472">Membrane</keyword>
<dbReference type="SUPFAM" id="SSF49464">
    <property type="entry name" value="Carboxypeptidase regulatory domain-like"/>
    <property type="match status" value="1"/>
</dbReference>
<evidence type="ECO:0000256" key="2">
    <source>
        <dbReference type="SAM" id="Phobius"/>
    </source>
</evidence>
<dbReference type="InterPro" id="IPR055767">
    <property type="entry name" value="DUF7343"/>
</dbReference>
<organism evidence="4 5">
    <name type="scientific">Methanosarcina spelaei</name>
    <dbReference type="NCBI Taxonomy" id="1036679"/>
    <lineage>
        <taxon>Archaea</taxon>
        <taxon>Methanobacteriati</taxon>
        <taxon>Methanobacteriota</taxon>
        <taxon>Stenosarchaea group</taxon>
        <taxon>Methanomicrobia</taxon>
        <taxon>Methanosarcinales</taxon>
        <taxon>Methanosarcinaceae</taxon>
        <taxon>Methanosarcina</taxon>
    </lineage>
</organism>
<dbReference type="Gene3D" id="1.10.10.10">
    <property type="entry name" value="Winged helix-like DNA-binding domain superfamily/Winged helix DNA-binding domain"/>
    <property type="match status" value="1"/>
</dbReference>
<dbReference type="InterPro" id="IPR008969">
    <property type="entry name" value="CarboxyPept-like_regulatory"/>
</dbReference>
<dbReference type="OrthoDB" id="147932at2157"/>
<evidence type="ECO:0000313" key="4">
    <source>
        <dbReference type="EMBL" id="PAV11883.1"/>
    </source>
</evidence>
<feature type="region of interest" description="Disordered" evidence="1">
    <location>
        <begin position="231"/>
        <end position="276"/>
    </location>
</feature>
<accession>A0A2A2HRJ9</accession>
<feature type="transmembrane region" description="Helical" evidence="2">
    <location>
        <begin position="141"/>
        <end position="163"/>
    </location>
</feature>
<dbReference type="Pfam" id="PF24034">
    <property type="entry name" value="DUF7343"/>
    <property type="match status" value="1"/>
</dbReference>
<comment type="caution">
    <text evidence="4">The sequence shown here is derived from an EMBL/GenBank/DDBJ whole genome shotgun (WGS) entry which is preliminary data.</text>
</comment>
<dbReference type="InterPro" id="IPR036390">
    <property type="entry name" value="WH_DNA-bd_sf"/>
</dbReference>
<sequence>MNFRKLCSFSLIFVLIMVFQGNAIAATIHGTVYEWDTFKPLNNSVVEINSTPEQNIIATDSEYSFNLTPGTYTINASYLEGNRIVYIAKEKVVISVEGEYRHDLLLFPPSHEELLNQDNFEAPYLDYEETEPVSQGSHYSVLAPAFLVLIVLLLALMLAAYLLGKKHEKSTENPFSESYQERYLLESESFTRDAIFSEETETDSIENTTDSAENIIETSELSSEQFAEKFEGISSTDKPRQQNKPTEEVQNISSPPFREKKPNKSSSEVKEHSKLNLPEDLKELLEMVRESGNRITQRELRKKSPYSESKVSLMLSDLEERGLIEKFKRGRGNIVRIPDVHISKQTKHESKKE</sequence>
<dbReference type="Proteomes" id="UP000218164">
    <property type="component" value="Unassembled WGS sequence"/>
</dbReference>
<gene>
    <name evidence="4" type="ORF">ASJ81_08745</name>
</gene>
<feature type="compositionally biased region" description="Polar residues" evidence="1">
    <location>
        <begin position="242"/>
        <end position="254"/>
    </location>
</feature>
<proteinExistence type="predicted"/>
<evidence type="ECO:0000313" key="5">
    <source>
        <dbReference type="Proteomes" id="UP000218164"/>
    </source>
</evidence>
<dbReference type="Gene3D" id="2.60.40.1120">
    <property type="entry name" value="Carboxypeptidase-like, regulatory domain"/>
    <property type="match status" value="1"/>
</dbReference>
<name>A0A2A2HRJ9_9EURY</name>
<dbReference type="EMBL" id="LMVP01000423">
    <property type="protein sequence ID" value="PAV11883.1"/>
    <property type="molecule type" value="Genomic_DNA"/>
</dbReference>
<reference evidence="4 5" key="1">
    <citation type="journal article" date="2017" name="BMC Genomics">
        <title>Genomic analysis of methanogenic archaea reveals a shift towards energy conservation.</title>
        <authorList>
            <person name="Gilmore S.P."/>
            <person name="Henske J.K."/>
            <person name="Sexton J.A."/>
            <person name="Solomon K.V."/>
            <person name="Seppala S."/>
            <person name="Yoo J.I."/>
            <person name="Huyett L.M."/>
            <person name="Pressman A."/>
            <person name="Cogan J.Z."/>
            <person name="Kivenson V."/>
            <person name="Peng X."/>
            <person name="Tan Y."/>
            <person name="Valentine D.L."/>
            <person name="O'Malley M.A."/>
        </authorList>
    </citation>
    <scope>NUCLEOTIDE SEQUENCE [LARGE SCALE GENOMIC DNA]</scope>
    <source>
        <strain evidence="4 5">MC-15</strain>
    </source>
</reference>
<protein>
    <recommendedName>
        <fullName evidence="3">DUF7343 domain-containing protein</fullName>
    </recommendedName>
</protein>